<dbReference type="STRING" id="443152.MDG893_15135"/>
<accession>A6F022</accession>
<keyword evidence="3" id="KW-1185">Reference proteome</keyword>
<proteinExistence type="predicted"/>
<dbReference type="AlphaFoldDB" id="A6F022"/>
<feature type="transmembrane region" description="Helical" evidence="1">
    <location>
        <begin position="158"/>
        <end position="178"/>
    </location>
</feature>
<evidence type="ECO:0000313" key="2">
    <source>
        <dbReference type="EMBL" id="EDM47935.1"/>
    </source>
</evidence>
<dbReference type="RefSeq" id="WP_007153618.1">
    <property type="nucleotide sequence ID" value="NZ_ABCP01000011.1"/>
</dbReference>
<keyword evidence="1" id="KW-0812">Transmembrane</keyword>
<dbReference type="EMBL" id="ABCP01000011">
    <property type="protein sequence ID" value="EDM47935.1"/>
    <property type="molecule type" value="Genomic_DNA"/>
</dbReference>
<keyword evidence="1" id="KW-1133">Transmembrane helix</keyword>
<sequence length="208" mass="22391">MISRTNRQWLIALVRDGFGRSFWWFLAFAIVMGVVCHQLLGPQAFQAALQEDIQLLAGMLPRVIAALTVAGMVWVLLPRERFSRLIGKESGMRGLVIATAAGIITPGGPASAYPLLAVMGGAGADRGALIAYITSWAILGVQRILIWDLPFMGADFSLMRFLICLPLPILAGLIARWLPLPLSLLEERPAQSVLKSSAKASGKGVSDP</sequence>
<evidence type="ECO:0000313" key="3">
    <source>
        <dbReference type="Proteomes" id="UP000005856"/>
    </source>
</evidence>
<gene>
    <name evidence="2" type="ORF">MDG893_15135</name>
</gene>
<feature type="transmembrane region" description="Helical" evidence="1">
    <location>
        <begin position="21"/>
        <end position="41"/>
    </location>
</feature>
<dbReference type="Proteomes" id="UP000005856">
    <property type="component" value="Unassembled WGS sequence"/>
</dbReference>
<feature type="transmembrane region" description="Helical" evidence="1">
    <location>
        <begin position="128"/>
        <end position="146"/>
    </location>
</feature>
<organism evidence="2 3">
    <name type="scientific">Marinobacter algicola DG893</name>
    <dbReference type="NCBI Taxonomy" id="443152"/>
    <lineage>
        <taxon>Bacteria</taxon>
        <taxon>Pseudomonadati</taxon>
        <taxon>Pseudomonadota</taxon>
        <taxon>Gammaproteobacteria</taxon>
        <taxon>Pseudomonadales</taxon>
        <taxon>Marinobacteraceae</taxon>
        <taxon>Marinobacter</taxon>
    </lineage>
</organism>
<feature type="transmembrane region" description="Helical" evidence="1">
    <location>
        <begin position="53"/>
        <end position="75"/>
    </location>
</feature>
<keyword evidence="1" id="KW-0472">Membrane</keyword>
<reference evidence="2 3" key="1">
    <citation type="submission" date="2007-06" db="EMBL/GenBank/DDBJ databases">
        <authorList>
            <person name="Green D."/>
            <person name="Ferriera S."/>
            <person name="Johnson J."/>
            <person name="Kravitz S."/>
            <person name="Beeson K."/>
            <person name="Sutton G."/>
            <person name="Rogers Y.-H."/>
            <person name="Friedman R."/>
            <person name="Frazier M."/>
            <person name="Venter J.C."/>
        </authorList>
    </citation>
    <scope>NUCLEOTIDE SEQUENCE [LARGE SCALE GENOMIC DNA]</scope>
    <source>
        <strain evidence="2 3">DG893</strain>
    </source>
</reference>
<protein>
    <recommendedName>
        <fullName evidence="4">Permease</fullName>
    </recommendedName>
</protein>
<feature type="transmembrane region" description="Helical" evidence="1">
    <location>
        <begin position="95"/>
        <end position="116"/>
    </location>
</feature>
<evidence type="ECO:0008006" key="4">
    <source>
        <dbReference type="Google" id="ProtNLM"/>
    </source>
</evidence>
<dbReference type="eggNOG" id="COG0701">
    <property type="taxonomic scope" value="Bacteria"/>
</dbReference>
<name>A6F022_9GAMM</name>
<evidence type="ECO:0000256" key="1">
    <source>
        <dbReference type="SAM" id="Phobius"/>
    </source>
</evidence>
<comment type="caution">
    <text evidence="2">The sequence shown here is derived from an EMBL/GenBank/DDBJ whole genome shotgun (WGS) entry which is preliminary data.</text>
</comment>